<dbReference type="GO" id="GO:0046872">
    <property type="term" value="F:metal ion binding"/>
    <property type="evidence" value="ECO:0007669"/>
    <property type="project" value="UniProtKB-KW"/>
</dbReference>
<dbReference type="SUPFAM" id="SSF57016">
    <property type="entry name" value="Plant lectins/antimicrobial peptides"/>
    <property type="match status" value="1"/>
</dbReference>
<dbReference type="STRING" id="1754190.A0A1Y2DMH8"/>
<dbReference type="OrthoDB" id="407355at2759"/>
<dbReference type="Gene3D" id="3.20.20.370">
    <property type="entry name" value="Glycoside hydrolase/deacetylase"/>
    <property type="match status" value="1"/>
</dbReference>
<dbReference type="InterPro" id="IPR002509">
    <property type="entry name" value="NODB_dom"/>
</dbReference>
<keyword evidence="7" id="KW-1015">Disulfide bond</keyword>
<sequence>CGPKDGACPSGYCCSQYGYCGKDEDYCGTGCQSEFGKCEVSSDNGKDYTPSSSKPASSFAYYYNCKNKMDWALTFDDGPYKYDEDLLDYLKERGVKATFFINGDNVMDIKSSRGKKIVQRMYNEGHIIASHTWKHVDISEVSTDELIYNMTELEKYIEMYTGKKPAFMRPPYGAGHDNEKVGKVLKDLGYSAAVMWNVDTLDWDKSGNVDYALSVFKKYQKKGKGILSLNHCYYKDITKERLIKLTGAEIDYMLSQGYKPVTMDKCLGLKPYQE</sequence>
<organism evidence="10 11">
    <name type="scientific">Neocallimastix californiae</name>
    <dbReference type="NCBI Taxonomy" id="1754190"/>
    <lineage>
        <taxon>Eukaryota</taxon>
        <taxon>Fungi</taxon>
        <taxon>Fungi incertae sedis</taxon>
        <taxon>Chytridiomycota</taxon>
        <taxon>Chytridiomycota incertae sedis</taxon>
        <taxon>Neocallimastigomycetes</taxon>
        <taxon>Neocallimastigales</taxon>
        <taxon>Neocallimastigaceae</taxon>
        <taxon>Neocallimastix</taxon>
    </lineage>
</organism>
<dbReference type="Proteomes" id="UP000193920">
    <property type="component" value="Unassembled WGS sequence"/>
</dbReference>
<dbReference type="PRINTS" id="PR00451">
    <property type="entry name" value="CHITINBINDNG"/>
</dbReference>
<evidence type="ECO:0000256" key="7">
    <source>
        <dbReference type="PROSITE-ProRule" id="PRU00261"/>
    </source>
</evidence>
<evidence type="ECO:0000313" key="11">
    <source>
        <dbReference type="Proteomes" id="UP000193920"/>
    </source>
</evidence>
<feature type="disulfide bond" evidence="7">
    <location>
        <begin position="8"/>
        <end position="20"/>
    </location>
</feature>
<keyword evidence="5 10" id="KW-0378">Hydrolase</keyword>
<dbReference type="Pfam" id="PF01522">
    <property type="entry name" value="Polysacc_deac_1"/>
    <property type="match status" value="1"/>
</dbReference>
<dbReference type="InterPro" id="IPR036861">
    <property type="entry name" value="Endochitinase-like_sf"/>
</dbReference>
<dbReference type="Pfam" id="PF00187">
    <property type="entry name" value="Chitin_bind_1"/>
    <property type="match status" value="1"/>
</dbReference>
<dbReference type="GO" id="GO:0008061">
    <property type="term" value="F:chitin binding"/>
    <property type="evidence" value="ECO:0007669"/>
    <property type="project" value="UniProtKB-UniRule"/>
</dbReference>
<dbReference type="InterPro" id="IPR018371">
    <property type="entry name" value="Chitin-binding_1_CS"/>
</dbReference>
<dbReference type="PANTHER" id="PTHR46471:SF2">
    <property type="entry name" value="CHITIN DEACETYLASE-RELATED"/>
    <property type="match status" value="1"/>
</dbReference>
<dbReference type="InterPro" id="IPR011330">
    <property type="entry name" value="Glyco_hydro/deAcase_b/a-brl"/>
</dbReference>
<evidence type="ECO:0000259" key="8">
    <source>
        <dbReference type="PROSITE" id="PS50941"/>
    </source>
</evidence>
<dbReference type="PANTHER" id="PTHR46471">
    <property type="entry name" value="CHITIN DEACETYLASE"/>
    <property type="match status" value="1"/>
</dbReference>
<dbReference type="InterPro" id="IPR001002">
    <property type="entry name" value="Chitin-bd_1"/>
</dbReference>
<evidence type="ECO:0000256" key="3">
    <source>
        <dbReference type="ARBA" id="ARBA00022723"/>
    </source>
</evidence>
<comment type="caution">
    <text evidence="7">Lacks conserved residue(s) required for the propagation of feature annotation.</text>
</comment>
<accession>A0A1Y2DMH8</accession>
<dbReference type="PROSITE" id="PS51677">
    <property type="entry name" value="NODB"/>
    <property type="match status" value="1"/>
</dbReference>
<dbReference type="SUPFAM" id="SSF88713">
    <property type="entry name" value="Glycoside hydrolase/deacetylase"/>
    <property type="match status" value="1"/>
</dbReference>
<evidence type="ECO:0000256" key="4">
    <source>
        <dbReference type="ARBA" id="ARBA00022729"/>
    </source>
</evidence>
<evidence type="ECO:0000256" key="2">
    <source>
        <dbReference type="ARBA" id="ARBA00022669"/>
    </source>
</evidence>
<comment type="caution">
    <text evidence="10">The sequence shown here is derived from an EMBL/GenBank/DDBJ whole genome shotgun (WGS) entry which is preliminary data.</text>
</comment>
<feature type="non-terminal residue" evidence="10">
    <location>
        <position position="1"/>
    </location>
</feature>
<feature type="domain" description="Chitin-binding type-1" evidence="8">
    <location>
        <begin position="1"/>
        <end position="40"/>
    </location>
</feature>
<reference evidence="10 11" key="1">
    <citation type="submission" date="2016-08" db="EMBL/GenBank/DDBJ databases">
        <title>A Parts List for Fungal Cellulosomes Revealed by Comparative Genomics.</title>
        <authorList>
            <consortium name="DOE Joint Genome Institute"/>
            <person name="Haitjema C.H."/>
            <person name="Gilmore S.P."/>
            <person name="Henske J.K."/>
            <person name="Solomon K.V."/>
            <person name="De Groot R."/>
            <person name="Kuo A."/>
            <person name="Mondo S.J."/>
            <person name="Salamov A.A."/>
            <person name="Labutti K."/>
            <person name="Zhao Z."/>
            <person name="Chiniquy J."/>
            <person name="Barry K."/>
            <person name="Brewer H.M."/>
            <person name="Purvine S.O."/>
            <person name="Wright A.T."/>
            <person name="Boxma B."/>
            <person name="Van Alen T."/>
            <person name="Hackstein J.H."/>
            <person name="Baker S.E."/>
            <person name="Grigoriev I.V."/>
            <person name="O'Malley M.A."/>
        </authorList>
    </citation>
    <scope>NUCLEOTIDE SEQUENCE [LARGE SCALE GENOMIC DNA]</scope>
    <source>
        <strain evidence="10 11">G1</strain>
    </source>
</reference>
<feature type="domain" description="NodB homology" evidence="9">
    <location>
        <begin position="69"/>
        <end position="261"/>
    </location>
</feature>
<dbReference type="PROSITE" id="PS00026">
    <property type="entry name" value="CHIT_BIND_I_1"/>
    <property type="match status" value="1"/>
</dbReference>
<keyword evidence="6" id="KW-0119">Carbohydrate metabolism</keyword>
<gene>
    <name evidence="10" type="ORF">LY90DRAFT_408662</name>
</gene>
<keyword evidence="2 7" id="KW-0147">Chitin-binding</keyword>
<dbReference type="GO" id="GO:0005975">
    <property type="term" value="P:carbohydrate metabolic process"/>
    <property type="evidence" value="ECO:0007669"/>
    <property type="project" value="InterPro"/>
</dbReference>
<dbReference type="PROSITE" id="PS50941">
    <property type="entry name" value="CHIT_BIND_I_2"/>
    <property type="match status" value="1"/>
</dbReference>
<dbReference type="SMART" id="SM00270">
    <property type="entry name" value="ChtBD1"/>
    <property type="match status" value="1"/>
</dbReference>
<dbReference type="EMBL" id="MCOG01000062">
    <property type="protein sequence ID" value="ORY60354.1"/>
    <property type="molecule type" value="Genomic_DNA"/>
</dbReference>
<evidence type="ECO:0000259" key="9">
    <source>
        <dbReference type="PROSITE" id="PS51677"/>
    </source>
</evidence>
<dbReference type="GO" id="GO:0016810">
    <property type="term" value="F:hydrolase activity, acting on carbon-nitrogen (but not peptide) bonds"/>
    <property type="evidence" value="ECO:0007669"/>
    <property type="project" value="InterPro"/>
</dbReference>
<keyword evidence="3" id="KW-0479">Metal-binding</keyword>
<protein>
    <submittedName>
        <fullName evidence="10">Glycoside hydrolase/deacetylase</fullName>
    </submittedName>
</protein>
<evidence type="ECO:0000256" key="5">
    <source>
        <dbReference type="ARBA" id="ARBA00022801"/>
    </source>
</evidence>
<dbReference type="AlphaFoldDB" id="A0A1Y2DMH8"/>
<proteinExistence type="predicted"/>
<keyword evidence="11" id="KW-1185">Reference proteome</keyword>
<dbReference type="Gene3D" id="3.30.60.10">
    <property type="entry name" value="Endochitinase-like"/>
    <property type="match status" value="1"/>
</dbReference>
<feature type="disulfide bond" evidence="7">
    <location>
        <begin position="13"/>
        <end position="27"/>
    </location>
</feature>
<dbReference type="CDD" id="cd00035">
    <property type="entry name" value="ChtBD1"/>
    <property type="match status" value="1"/>
</dbReference>
<comment type="cofactor">
    <cofactor evidence="1">
        <name>Co(2+)</name>
        <dbReference type="ChEBI" id="CHEBI:48828"/>
    </cofactor>
</comment>
<name>A0A1Y2DMH8_9FUNG</name>
<evidence type="ECO:0000256" key="1">
    <source>
        <dbReference type="ARBA" id="ARBA00001941"/>
    </source>
</evidence>
<evidence type="ECO:0000256" key="6">
    <source>
        <dbReference type="ARBA" id="ARBA00023277"/>
    </source>
</evidence>
<keyword evidence="4" id="KW-0732">Signal</keyword>
<evidence type="ECO:0000313" key="10">
    <source>
        <dbReference type="EMBL" id="ORY60354.1"/>
    </source>
</evidence>